<dbReference type="EMBL" id="JAUJYN010000037">
    <property type="protein sequence ID" value="KAK1257660.1"/>
    <property type="molecule type" value="Genomic_DNA"/>
</dbReference>
<organism evidence="2 3">
    <name type="scientific">Acorus gramineus</name>
    <name type="common">Dwarf sweet flag</name>
    <dbReference type="NCBI Taxonomy" id="55184"/>
    <lineage>
        <taxon>Eukaryota</taxon>
        <taxon>Viridiplantae</taxon>
        <taxon>Streptophyta</taxon>
        <taxon>Embryophyta</taxon>
        <taxon>Tracheophyta</taxon>
        <taxon>Spermatophyta</taxon>
        <taxon>Magnoliopsida</taxon>
        <taxon>Liliopsida</taxon>
        <taxon>Acoraceae</taxon>
        <taxon>Acorus</taxon>
    </lineage>
</organism>
<name>A0AAV9A193_ACOGR</name>
<protein>
    <submittedName>
        <fullName evidence="2">Uncharacterized protein</fullName>
    </submittedName>
</protein>
<comment type="caution">
    <text evidence="2">The sequence shown here is derived from an EMBL/GenBank/DDBJ whole genome shotgun (WGS) entry which is preliminary data.</text>
</comment>
<feature type="region of interest" description="Disordered" evidence="1">
    <location>
        <begin position="38"/>
        <end position="65"/>
    </location>
</feature>
<keyword evidence="3" id="KW-1185">Reference proteome</keyword>
<evidence type="ECO:0000256" key="1">
    <source>
        <dbReference type="SAM" id="MobiDB-lite"/>
    </source>
</evidence>
<accession>A0AAV9A193</accession>
<reference evidence="2" key="2">
    <citation type="submission" date="2023-06" db="EMBL/GenBank/DDBJ databases">
        <authorList>
            <person name="Ma L."/>
            <person name="Liu K.-W."/>
            <person name="Li Z."/>
            <person name="Hsiao Y.-Y."/>
            <person name="Qi Y."/>
            <person name="Fu T."/>
            <person name="Tang G."/>
            <person name="Zhang D."/>
            <person name="Sun W.-H."/>
            <person name="Liu D.-K."/>
            <person name="Li Y."/>
            <person name="Chen G.-Z."/>
            <person name="Liu X.-D."/>
            <person name="Liao X.-Y."/>
            <person name="Jiang Y.-T."/>
            <person name="Yu X."/>
            <person name="Hao Y."/>
            <person name="Huang J."/>
            <person name="Zhao X.-W."/>
            <person name="Ke S."/>
            <person name="Chen Y.-Y."/>
            <person name="Wu W.-L."/>
            <person name="Hsu J.-L."/>
            <person name="Lin Y.-F."/>
            <person name="Huang M.-D."/>
            <person name="Li C.-Y."/>
            <person name="Huang L."/>
            <person name="Wang Z.-W."/>
            <person name="Zhao X."/>
            <person name="Zhong W.-Y."/>
            <person name="Peng D.-H."/>
            <person name="Ahmad S."/>
            <person name="Lan S."/>
            <person name="Zhang J.-S."/>
            <person name="Tsai W.-C."/>
            <person name="Van De Peer Y."/>
            <person name="Liu Z.-J."/>
        </authorList>
    </citation>
    <scope>NUCLEOTIDE SEQUENCE</scope>
    <source>
        <strain evidence="2">SCP</strain>
        <tissue evidence="2">Leaves</tissue>
    </source>
</reference>
<evidence type="ECO:0000313" key="3">
    <source>
        <dbReference type="Proteomes" id="UP001179952"/>
    </source>
</evidence>
<proteinExistence type="predicted"/>
<dbReference type="Proteomes" id="UP001179952">
    <property type="component" value="Unassembled WGS sequence"/>
</dbReference>
<reference evidence="2" key="1">
    <citation type="journal article" date="2023" name="Nat. Commun.">
        <title>Diploid and tetraploid genomes of Acorus and the evolution of monocots.</title>
        <authorList>
            <person name="Ma L."/>
            <person name="Liu K.W."/>
            <person name="Li Z."/>
            <person name="Hsiao Y.Y."/>
            <person name="Qi Y."/>
            <person name="Fu T."/>
            <person name="Tang G.D."/>
            <person name="Zhang D."/>
            <person name="Sun W.H."/>
            <person name="Liu D.K."/>
            <person name="Li Y."/>
            <person name="Chen G.Z."/>
            <person name="Liu X.D."/>
            <person name="Liao X.Y."/>
            <person name="Jiang Y.T."/>
            <person name="Yu X."/>
            <person name="Hao Y."/>
            <person name="Huang J."/>
            <person name="Zhao X.W."/>
            <person name="Ke S."/>
            <person name="Chen Y.Y."/>
            <person name="Wu W.L."/>
            <person name="Hsu J.L."/>
            <person name="Lin Y.F."/>
            <person name="Huang M.D."/>
            <person name="Li C.Y."/>
            <person name="Huang L."/>
            <person name="Wang Z.W."/>
            <person name="Zhao X."/>
            <person name="Zhong W.Y."/>
            <person name="Peng D.H."/>
            <person name="Ahmad S."/>
            <person name="Lan S."/>
            <person name="Zhang J.S."/>
            <person name="Tsai W.C."/>
            <person name="Van de Peer Y."/>
            <person name="Liu Z.J."/>
        </authorList>
    </citation>
    <scope>NUCLEOTIDE SEQUENCE</scope>
    <source>
        <strain evidence="2">SCP</strain>
    </source>
</reference>
<gene>
    <name evidence="2" type="ORF">QJS04_geneDACA019899</name>
</gene>
<dbReference type="AlphaFoldDB" id="A0AAV9A193"/>
<sequence>MIPHLVIYSYPSRSLSIEATNHHNQHHHQQLQAHIIISLTNPPPPPTNQEEKHPSLPSRDQSCPSKRPITIECRRASCGYTAALLDASRCDGAVDEVERDVARLARMLRLIDEGKVREAIIYGGGFHRHLVVLLKMMARKGKAGLVGEVLEEFGRICCALGQGDQMATII</sequence>
<evidence type="ECO:0000313" key="2">
    <source>
        <dbReference type="EMBL" id="KAK1257660.1"/>
    </source>
</evidence>